<accession>A0ABW0X3F3</accession>
<dbReference type="InterPro" id="IPR002645">
    <property type="entry name" value="STAS_dom"/>
</dbReference>
<comment type="similarity">
    <text evidence="1 2">Belongs to the anti-sigma-factor antagonist family.</text>
</comment>
<name>A0ABW0X3F3_9ACTN</name>
<gene>
    <name evidence="4" type="ORF">ACFP3U_15255</name>
</gene>
<dbReference type="PROSITE" id="PS50801">
    <property type="entry name" value="STAS"/>
    <property type="match status" value="1"/>
</dbReference>
<dbReference type="RefSeq" id="WP_380226032.1">
    <property type="nucleotide sequence ID" value="NZ_JBHSOF010000016.1"/>
</dbReference>
<evidence type="ECO:0000313" key="4">
    <source>
        <dbReference type="EMBL" id="MFC5664337.1"/>
    </source>
</evidence>
<dbReference type="InterPro" id="IPR003658">
    <property type="entry name" value="Anti-sigma_ant"/>
</dbReference>
<sequence length="137" mass="13832">MTMPADSGPDTTASTALSGPGLDVVVADFEGGVYVCSLTGDLDGDTLPPAARALGDLLDRRPAALVVDLAGVGFCDSSGLNLLLRTRLAAGKAGTALHLAAAPPGVMRVLELTGAQSVFSLHPSVEAALPNRNRVPE</sequence>
<evidence type="ECO:0000256" key="1">
    <source>
        <dbReference type="ARBA" id="ARBA00009013"/>
    </source>
</evidence>
<evidence type="ECO:0000256" key="2">
    <source>
        <dbReference type="RuleBase" id="RU003749"/>
    </source>
</evidence>
<evidence type="ECO:0000313" key="5">
    <source>
        <dbReference type="Proteomes" id="UP001595975"/>
    </source>
</evidence>
<dbReference type="Proteomes" id="UP001595975">
    <property type="component" value="Unassembled WGS sequence"/>
</dbReference>
<organism evidence="4 5">
    <name type="scientific">Kitasatospora misakiensis</name>
    <dbReference type="NCBI Taxonomy" id="67330"/>
    <lineage>
        <taxon>Bacteria</taxon>
        <taxon>Bacillati</taxon>
        <taxon>Actinomycetota</taxon>
        <taxon>Actinomycetes</taxon>
        <taxon>Kitasatosporales</taxon>
        <taxon>Streptomycetaceae</taxon>
        <taxon>Kitasatospora</taxon>
    </lineage>
</organism>
<dbReference type="Pfam" id="PF13466">
    <property type="entry name" value="STAS_2"/>
    <property type="match status" value="1"/>
</dbReference>
<proteinExistence type="inferred from homology"/>
<dbReference type="Gene3D" id="3.30.750.24">
    <property type="entry name" value="STAS domain"/>
    <property type="match status" value="1"/>
</dbReference>
<dbReference type="InterPro" id="IPR036513">
    <property type="entry name" value="STAS_dom_sf"/>
</dbReference>
<reference evidence="5" key="1">
    <citation type="journal article" date="2019" name="Int. J. Syst. Evol. Microbiol.">
        <title>The Global Catalogue of Microorganisms (GCM) 10K type strain sequencing project: providing services to taxonomists for standard genome sequencing and annotation.</title>
        <authorList>
            <consortium name="The Broad Institute Genomics Platform"/>
            <consortium name="The Broad Institute Genome Sequencing Center for Infectious Disease"/>
            <person name="Wu L."/>
            <person name="Ma J."/>
        </authorList>
    </citation>
    <scope>NUCLEOTIDE SEQUENCE [LARGE SCALE GENOMIC DNA]</scope>
    <source>
        <strain evidence="5">CGMCC 4.1437</strain>
    </source>
</reference>
<dbReference type="NCBIfam" id="TIGR00377">
    <property type="entry name" value="ant_ant_sig"/>
    <property type="match status" value="1"/>
</dbReference>
<dbReference type="InterPro" id="IPR058548">
    <property type="entry name" value="MlaB-like_STAS"/>
</dbReference>
<feature type="domain" description="STAS" evidence="3">
    <location>
        <begin position="32"/>
        <end position="132"/>
    </location>
</feature>
<keyword evidence="5" id="KW-1185">Reference proteome</keyword>
<comment type="caution">
    <text evidence="4">The sequence shown here is derived from an EMBL/GenBank/DDBJ whole genome shotgun (WGS) entry which is preliminary data.</text>
</comment>
<protein>
    <recommendedName>
        <fullName evidence="2">Anti-sigma factor antagonist</fullName>
    </recommendedName>
</protein>
<dbReference type="PANTHER" id="PTHR33495">
    <property type="entry name" value="ANTI-SIGMA FACTOR ANTAGONIST TM_1081-RELATED-RELATED"/>
    <property type="match status" value="1"/>
</dbReference>
<evidence type="ECO:0000259" key="3">
    <source>
        <dbReference type="PROSITE" id="PS50801"/>
    </source>
</evidence>
<dbReference type="EMBL" id="JBHSOF010000016">
    <property type="protein sequence ID" value="MFC5664337.1"/>
    <property type="molecule type" value="Genomic_DNA"/>
</dbReference>
<dbReference type="SUPFAM" id="SSF52091">
    <property type="entry name" value="SpoIIaa-like"/>
    <property type="match status" value="1"/>
</dbReference>
<dbReference type="PANTHER" id="PTHR33495:SF2">
    <property type="entry name" value="ANTI-SIGMA FACTOR ANTAGONIST TM_1081-RELATED"/>
    <property type="match status" value="1"/>
</dbReference>
<dbReference type="CDD" id="cd07043">
    <property type="entry name" value="STAS_anti-anti-sigma_factors"/>
    <property type="match status" value="1"/>
</dbReference>